<proteinExistence type="predicted"/>
<dbReference type="AlphaFoldDB" id="A0A7H1B1Q7"/>
<sequence length="128" mass="13179">MTFIGGIIVRIAALFLALAVWVGVPLSAAPAASAAASITAPSVPEVSGVGAVRTVAASRPRPKRKSGSRTGTGAKRRHGERPGTGDYVAGAAVSWWVYATYGLGGLAVLIVVGLLVLFLLRRRQARTD</sequence>
<accession>A0A7H1B1Q7</accession>
<feature type="transmembrane region" description="Helical" evidence="2">
    <location>
        <begin position="95"/>
        <end position="120"/>
    </location>
</feature>
<reference evidence="3 4" key="1">
    <citation type="submission" date="2020-09" db="EMBL/GenBank/DDBJ databases">
        <title>A novel species.</title>
        <authorList>
            <person name="Gao J."/>
        </authorList>
    </citation>
    <scope>NUCLEOTIDE SEQUENCE [LARGE SCALE GENOMIC DNA]</scope>
    <source>
        <strain evidence="3 4">CRXT-Y-14</strain>
    </source>
</reference>
<dbReference type="Proteomes" id="UP000516428">
    <property type="component" value="Chromosome"/>
</dbReference>
<gene>
    <name evidence="3" type="ORF">IAG42_02860</name>
</gene>
<name>A0A7H1B1Q7_9ACTN</name>
<protein>
    <submittedName>
        <fullName evidence="3">Uncharacterized protein</fullName>
    </submittedName>
</protein>
<evidence type="ECO:0000313" key="4">
    <source>
        <dbReference type="Proteomes" id="UP000516428"/>
    </source>
</evidence>
<evidence type="ECO:0000256" key="2">
    <source>
        <dbReference type="SAM" id="Phobius"/>
    </source>
</evidence>
<dbReference type="KEGG" id="sxn:IAG42_02860"/>
<keyword evidence="2" id="KW-0472">Membrane</keyword>
<dbReference type="RefSeq" id="WP_188335417.1">
    <property type="nucleotide sequence ID" value="NZ_CP061281.1"/>
</dbReference>
<keyword evidence="2" id="KW-0812">Transmembrane</keyword>
<evidence type="ECO:0000313" key="3">
    <source>
        <dbReference type="EMBL" id="QNS02662.1"/>
    </source>
</evidence>
<evidence type="ECO:0000256" key="1">
    <source>
        <dbReference type="SAM" id="MobiDB-lite"/>
    </source>
</evidence>
<keyword evidence="4" id="KW-1185">Reference proteome</keyword>
<dbReference type="EMBL" id="CP061281">
    <property type="protein sequence ID" value="QNS02662.1"/>
    <property type="molecule type" value="Genomic_DNA"/>
</dbReference>
<organism evidence="3 4">
    <name type="scientific">Streptomyces xanthii</name>
    <dbReference type="NCBI Taxonomy" id="2768069"/>
    <lineage>
        <taxon>Bacteria</taxon>
        <taxon>Bacillati</taxon>
        <taxon>Actinomycetota</taxon>
        <taxon>Actinomycetes</taxon>
        <taxon>Kitasatosporales</taxon>
        <taxon>Streptomycetaceae</taxon>
        <taxon>Streptomyces</taxon>
    </lineage>
</organism>
<keyword evidence="2" id="KW-1133">Transmembrane helix</keyword>
<feature type="region of interest" description="Disordered" evidence="1">
    <location>
        <begin position="54"/>
        <end position="86"/>
    </location>
</feature>